<keyword evidence="2" id="KW-0812">Transmembrane</keyword>
<accession>A0ABT3V477</accession>
<name>A0ABT3V477_9ACTN</name>
<evidence type="ECO:0000256" key="1">
    <source>
        <dbReference type="SAM" id="MobiDB-lite"/>
    </source>
</evidence>
<dbReference type="Proteomes" id="UP001165590">
    <property type="component" value="Unassembled WGS sequence"/>
</dbReference>
<reference evidence="3" key="1">
    <citation type="journal article" date="2022" name="bioRxiv">
        <title>Discovery and biosynthetic assessment of Streptomyces ortus sp nov. isolated from a deep-sea sponge.</title>
        <authorList>
            <person name="Williams S.E."/>
        </authorList>
    </citation>
    <scope>NUCLEOTIDE SEQUENCE</scope>
    <source>
        <strain evidence="3">A15ISP2-DRY2</strain>
    </source>
</reference>
<comment type="caution">
    <text evidence="3">The sequence shown here is derived from an EMBL/GenBank/DDBJ whole genome shotgun (WGS) entry which is preliminary data.</text>
</comment>
<evidence type="ECO:0000256" key="2">
    <source>
        <dbReference type="SAM" id="Phobius"/>
    </source>
</evidence>
<feature type="transmembrane region" description="Helical" evidence="2">
    <location>
        <begin position="6"/>
        <end position="28"/>
    </location>
</feature>
<evidence type="ECO:0008006" key="5">
    <source>
        <dbReference type="Google" id="ProtNLM"/>
    </source>
</evidence>
<keyword evidence="2" id="KW-0472">Membrane</keyword>
<dbReference type="RefSeq" id="WP_267027447.1">
    <property type="nucleotide sequence ID" value="NZ_JAIFZO010000002.1"/>
</dbReference>
<keyword evidence="4" id="KW-1185">Reference proteome</keyword>
<organism evidence="3 4">
    <name type="scientific">Streptomyces ortus</name>
    <dbReference type="NCBI Taxonomy" id="2867268"/>
    <lineage>
        <taxon>Bacteria</taxon>
        <taxon>Bacillati</taxon>
        <taxon>Actinomycetota</taxon>
        <taxon>Actinomycetes</taxon>
        <taxon>Kitasatosporales</taxon>
        <taxon>Streptomycetaceae</taxon>
        <taxon>Streptomyces</taxon>
    </lineage>
</organism>
<protein>
    <recommendedName>
        <fullName evidence="5">DUF4760 domain-containing protein</fullName>
    </recommendedName>
</protein>
<sequence>MEDQLVMATWGLVIATFLLFLAALVPVFEGVTQRRRVRRNVAASLIPDMNILRSRLQGDEKYLRNVKQVDKKIVSFVLGGNGSNLETLSELLSSRDIDLLFINEVYILRHQLTQARIELTAAQRLFREDANDGESVRKRDEHIRRACRLYGASLLTLSAAEDLVPEWAKNVAGEKFWDRFSRLSEEREERAGKQMVSSDFRHSRDSL</sequence>
<gene>
    <name evidence="3" type="ORF">K3769_18115</name>
</gene>
<keyword evidence="2" id="KW-1133">Transmembrane helix</keyword>
<evidence type="ECO:0000313" key="4">
    <source>
        <dbReference type="Proteomes" id="UP001165590"/>
    </source>
</evidence>
<proteinExistence type="predicted"/>
<feature type="region of interest" description="Disordered" evidence="1">
    <location>
        <begin position="187"/>
        <end position="207"/>
    </location>
</feature>
<dbReference type="EMBL" id="JAIFZO010000002">
    <property type="protein sequence ID" value="MCX4234668.1"/>
    <property type="molecule type" value="Genomic_DNA"/>
</dbReference>
<evidence type="ECO:0000313" key="3">
    <source>
        <dbReference type="EMBL" id="MCX4234668.1"/>
    </source>
</evidence>